<sequence length="180" mass="20100">MTFGRPATIPDDYVRLELPLDYDELILSSTTFDPRQQISVQFFNATIGNIGCEGQPSVFDAVTRLFEMEGLLIECKNALPSTLELRQSKDLKIGENADPMDRFFSAPTRATRCLGGVDAAAVRMICSAKPSTTERLVSAIYVQSRWHRMKALNFVLTATRLIGSDGIHSPRSAWDIRSHF</sequence>
<dbReference type="EMBL" id="QGML01000255">
    <property type="protein sequence ID" value="TVY92748.1"/>
    <property type="molecule type" value="Genomic_DNA"/>
</dbReference>
<evidence type="ECO:0000313" key="2">
    <source>
        <dbReference type="Proteomes" id="UP000315522"/>
    </source>
</evidence>
<comment type="caution">
    <text evidence="1">The sequence shown here is derived from an EMBL/GenBank/DDBJ whole genome shotgun (WGS) entry which is preliminary data.</text>
</comment>
<protein>
    <submittedName>
        <fullName evidence="1">Uncharacterized protein</fullName>
    </submittedName>
</protein>
<organism evidence="1 2">
    <name type="scientific">Lachnellula willkommii</name>
    <dbReference type="NCBI Taxonomy" id="215461"/>
    <lineage>
        <taxon>Eukaryota</taxon>
        <taxon>Fungi</taxon>
        <taxon>Dikarya</taxon>
        <taxon>Ascomycota</taxon>
        <taxon>Pezizomycotina</taxon>
        <taxon>Leotiomycetes</taxon>
        <taxon>Helotiales</taxon>
        <taxon>Lachnaceae</taxon>
        <taxon>Lachnellula</taxon>
    </lineage>
</organism>
<accession>A0A559MIF9</accession>
<dbReference type="AlphaFoldDB" id="A0A559MIF9"/>
<evidence type="ECO:0000313" key="1">
    <source>
        <dbReference type="EMBL" id="TVY92748.1"/>
    </source>
</evidence>
<gene>
    <name evidence="1" type="ORF">LAWI1_G002078</name>
</gene>
<name>A0A559MIF9_9HELO</name>
<dbReference type="Proteomes" id="UP000315522">
    <property type="component" value="Unassembled WGS sequence"/>
</dbReference>
<reference evidence="1 2" key="1">
    <citation type="submission" date="2018-05" db="EMBL/GenBank/DDBJ databases">
        <title>Genome sequencing and assembly of the regulated plant pathogen Lachnellula willkommii and related sister species for the development of diagnostic species identification markers.</title>
        <authorList>
            <person name="Giroux E."/>
            <person name="Bilodeau G."/>
        </authorList>
    </citation>
    <scope>NUCLEOTIDE SEQUENCE [LARGE SCALE GENOMIC DNA]</scope>
    <source>
        <strain evidence="1 2">CBS 172.35</strain>
    </source>
</reference>
<keyword evidence="2" id="KW-1185">Reference proteome</keyword>
<proteinExistence type="predicted"/>